<sequence>MAWTTPRTWVSGELVTASMMNTHVRDNLNALTQATSTITTTGTQTALALPTGRGDLVIFCNNASTLTLQGITAGSDGQMLTLHCKNARVYLSSEHASASAANRLTLMGTTVGLVLNHTIVLQYDSTGARWRQVALNQPWAEYNNGNSGTAMTLFFSEYGQVQKLTRNGNCTFTLSAPPIPGTYIVKFIHDGTGTAYTATFSPTVKWPSGSAFSFTNTAGAIDILTFYWDGTSYYVVGQAAFA</sequence>
<accession>A0A6J5R1R1</accession>
<gene>
    <name evidence="1" type="ORF">UFOVP1196_80</name>
</gene>
<protein>
    <submittedName>
        <fullName evidence="1">Uncharacterized protein</fullName>
    </submittedName>
</protein>
<reference evidence="1" key="1">
    <citation type="submission" date="2020-05" db="EMBL/GenBank/DDBJ databases">
        <authorList>
            <person name="Chiriac C."/>
            <person name="Salcher M."/>
            <person name="Ghai R."/>
            <person name="Kavagutti S V."/>
        </authorList>
    </citation>
    <scope>NUCLEOTIDE SEQUENCE</scope>
</reference>
<dbReference type="EMBL" id="LR797148">
    <property type="protein sequence ID" value="CAB4190633.1"/>
    <property type="molecule type" value="Genomic_DNA"/>
</dbReference>
<evidence type="ECO:0000313" key="1">
    <source>
        <dbReference type="EMBL" id="CAB4190633.1"/>
    </source>
</evidence>
<proteinExistence type="predicted"/>
<name>A0A6J5R1R1_9CAUD</name>
<organism evidence="1">
    <name type="scientific">uncultured Caudovirales phage</name>
    <dbReference type="NCBI Taxonomy" id="2100421"/>
    <lineage>
        <taxon>Viruses</taxon>
        <taxon>Duplodnaviria</taxon>
        <taxon>Heunggongvirae</taxon>
        <taxon>Uroviricota</taxon>
        <taxon>Caudoviricetes</taxon>
        <taxon>Peduoviridae</taxon>
        <taxon>Maltschvirus</taxon>
        <taxon>Maltschvirus maltsch</taxon>
    </lineage>
</organism>